<sequence length="325" mass="36748">MNTDELPFDIDFAINLNKFAQEAKEAQGLKVTKVIDNTEDRLTIWVDSDVGEGFKLDFRRRSHSDIDIYTTAPNGPGMMQVYTSKSDEGAWFEYDFILETIDVPLKIFGDEEAQKSKEEIKAEIRQALEENGRFEREGVSKKWKNAATEFVLDGYEVSTTHGDGEYDICVEPPEEEKFGLEDVTGEMLSWMESNLQERDLSADPGEIRIPKRVFAYRDGEKVDEVKLVTGTREELSYSAAFDAVWKEKKGQIPDDADQLGFIVLGCTESKNGGAFRIAQTIATDGEDASILANLYQNGWVFNSSLQLQTEERWSGFAEELAEYIS</sequence>
<evidence type="ECO:0000313" key="3">
    <source>
        <dbReference type="Proteomes" id="UP001155057"/>
    </source>
</evidence>
<feature type="coiled-coil region" evidence="1">
    <location>
        <begin position="110"/>
        <end position="137"/>
    </location>
</feature>
<dbReference type="EMBL" id="JANUAE010000018">
    <property type="protein sequence ID" value="MCS3711796.1"/>
    <property type="molecule type" value="Genomic_DNA"/>
</dbReference>
<dbReference type="RefSeq" id="WP_259088928.1">
    <property type="nucleotide sequence ID" value="NZ_JANUAE010000018.1"/>
</dbReference>
<dbReference type="Proteomes" id="UP001155057">
    <property type="component" value="Unassembled WGS sequence"/>
</dbReference>
<evidence type="ECO:0000256" key="1">
    <source>
        <dbReference type="SAM" id="Coils"/>
    </source>
</evidence>
<comment type="caution">
    <text evidence="2">The sequence shown here is derived from an EMBL/GenBank/DDBJ whole genome shotgun (WGS) entry which is preliminary data.</text>
</comment>
<dbReference type="AlphaFoldDB" id="A0A9X2Q5R5"/>
<proteinExistence type="predicted"/>
<accession>A0A9X2Q5R5</accession>
<keyword evidence="1" id="KW-0175">Coiled coil</keyword>
<name>A0A9X2Q5R5_9BACT</name>
<gene>
    <name evidence="2" type="ORF">GGP61_003431</name>
</gene>
<reference evidence="2" key="1">
    <citation type="submission" date="2022-08" db="EMBL/GenBank/DDBJ databases">
        <title>Genomic Encyclopedia of Type Strains, Phase V (KMG-V): Genome sequencing to study the core and pangenomes of soil and plant-associated prokaryotes.</title>
        <authorList>
            <person name="Whitman W."/>
        </authorList>
    </citation>
    <scope>NUCLEOTIDE SEQUENCE</scope>
    <source>
        <strain evidence="2">SP3049</strain>
    </source>
</reference>
<organism evidence="2 3">
    <name type="scientific">Salinibacter ruber</name>
    <dbReference type="NCBI Taxonomy" id="146919"/>
    <lineage>
        <taxon>Bacteria</taxon>
        <taxon>Pseudomonadati</taxon>
        <taxon>Rhodothermota</taxon>
        <taxon>Rhodothermia</taxon>
        <taxon>Rhodothermales</taxon>
        <taxon>Salinibacteraceae</taxon>
        <taxon>Salinibacter</taxon>
    </lineage>
</organism>
<protein>
    <submittedName>
        <fullName evidence="2">Uncharacterized protein</fullName>
    </submittedName>
</protein>
<evidence type="ECO:0000313" key="2">
    <source>
        <dbReference type="EMBL" id="MCS3711796.1"/>
    </source>
</evidence>